<gene>
    <name evidence="2" type="ORF">HDA43_003043</name>
</gene>
<feature type="compositionally biased region" description="Basic and acidic residues" evidence="1">
    <location>
        <begin position="1"/>
        <end position="10"/>
    </location>
</feature>
<evidence type="ECO:0000313" key="2">
    <source>
        <dbReference type="EMBL" id="NYF40884.1"/>
    </source>
</evidence>
<evidence type="ECO:0000313" key="3">
    <source>
        <dbReference type="Proteomes" id="UP000576393"/>
    </source>
</evidence>
<dbReference type="Proteomes" id="UP000576393">
    <property type="component" value="Unassembled WGS sequence"/>
</dbReference>
<sequence>MTENLLHDADVDAPLDEQGSGGVAGVVKAGFP</sequence>
<reference evidence="2 3" key="1">
    <citation type="submission" date="2020-07" db="EMBL/GenBank/DDBJ databases">
        <title>Sequencing the genomes of 1000 actinobacteria strains.</title>
        <authorList>
            <person name="Klenk H.-P."/>
        </authorList>
    </citation>
    <scope>NUCLEOTIDE SEQUENCE [LARGE SCALE GENOMIC DNA]</scope>
    <source>
        <strain evidence="2 3">DSM 45763</strain>
    </source>
</reference>
<comment type="caution">
    <text evidence="2">The sequence shown here is derived from an EMBL/GenBank/DDBJ whole genome shotgun (WGS) entry which is preliminary data.</text>
</comment>
<proteinExistence type="predicted"/>
<evidence type="ECO:0000256" key="1">
    <source>
        <dbReference type="SAM" id="MobiDB-lite"/>
    </source>
</evidence>
<protein>
    <submittedName>
        <fullName evidence="2">Uncharacterized protein</fullName>
    </submittedName>
</protein>
<organism evidence="2 3">
    <name type="scientific">Streptosporangium sandarakinum</name>
    <dbReference type="NCBI Taxonomy" id="1260955"/>
    <lineage>
        <taxon>Bacteria</taxon>
        <taxon>Bacillati</taxon>
        <taxon>Actinomycetota</taxon>
        <taxon>Actinomycetes</taxon>
        <taxon>Streptosporangiales</taxon>
        <taxon>Streptosporangiaceae</taxon>
        <taxon>Streptosporangium</taxon>
    </lineage>
</organism>
<accession>A0A852V0T6</accession>
<dbReference type="AlphaFoldDB" id="A0A852V0T6"/>
<dbReference type="EMBL" id="JACCCO010000001">
    <property type="protein sequence ID" value="NYF40884.1"/>
    <property type="molecule type" value="Genomic_DNA"/>
</dbReference>
<name>A0A852V0T6_9ACTN</name>
<keyword evidence="3" id="KW-1185">Reference proteome</keyword>
<feature type="region of interest" description="Disordered" evidence="1">
    <location>
        <begin position="1"/>
        <end position="32"/>
    </location>
</feature>